<proteinExistence type="predicted"/>
<protein>
    <submittedName>
        <fullName evidence="1">Uncharacterized protein</fullName>
    </submittedName>
</protein>
<reference evidence="1" key="2">
    <citation type="submission" date="2021-04" db="EMBL/GenBank/DDBJ databases">
        <authorList>
            <person name="Gilroy R."/>
        </authorList>
    </citation>
    <scope>NUCLEOTIDE SEQUENCE</scope>
    <source>
        <strain evidence="1">ChiSjej1B19-5720</strain>
    </source>
</reference>
<accession>A0A9D2LS40</accession>
<name>A0A9D2LS40_9FIRM</name>
<feature type="non-terminal residue" evidence="1">
    <location>
        <position position="152"/>
    </location>
</feature>
<comment type="caution">
    <text evidence="1">The sequence shown here is derived from an EMBL/GenBank/DDBJ whole genome shotgun (WGS) entry which is preliminary data.</text>
</comment>
<sequence>MKKKNSKKNRGALKRCFLGAGIFSLFFTCRTAAMEIGGFDVEIGVGENTDYPPGWNEIPGNSEAVLPEETPSYWGEEWEQGTEWNANLYLQPEDPGLRQDPAWGQDGTAQADPYIQEYQDFQWNSGQSYTGSANYVLPVSPALPASVPSPSP</sequence>
<gene>
    <name evidence="1" type="ORF">IAA06_05520</name>
</gene>
<reference evidence="1" key="1">
    <citation type="journal article" date="2021" name="PeerJ">
        <title>Extensive microbial diversity within the chicken gut microbiome revealed by metagenomics and culture.</title>
        <authorList>
            <person name="Gilroy R."/>
            <person name="Ravi A."/>
            <person name="Getino M."/>
            <person name="Pursley I."/>
            <person name="Horton D.L."/>
            <person name="Alikhan N.F."/>
            <person name="Baker D."/>
            <person name="Gharbi K."/>
            <person name="Hall N."/>
            <person name="Watson M."/>
            <person name="Adriaenssens E.M."/>
            <person name="Foster-Nyarko E."/>
            <person name="Jarju S."/>
            <person name="Secka A."/>
            <person name="Antonio M."/>
            <person name="Oren A."/>
            <person name="Chaudhuri R.R."/>
            <person name="La Ragione R."/>
            <person name="Hildebrand F."/>
            <person name="Pallen M.J."/>
        </authorList>
    </citation>
    <scope>NUCLEOTIDE SEQUENCE</scope>
    <source>
        <strain evidence="1">ChiSjej1B19-5720</strain>
    </source>
</reference>
<evidence type="ECO:0000313" key="1">
    <source>
        <dbReference type="EMBL" id="HJB28234.1"/>
    </source>
</evidence>
<dbReference type="EMBL" id="DWYZ01000105">
    <property type="protein sequence ID" value="HJB28234.1"/>
    <property type="molecule type" value="Genomic_DNA"/>
</dbReference>
<dbReference type="AlphaFoldDB" id="A0A9D2LS40"/>
<dbReference type="Proteomes" id="UP000823842">
    <property type="component" value="Unassembled WGS sequence"/>
</dbReference>
<evidence type="ECO:0000313" key="2">
    <source>
        <dbReference type="Proteomes" id="UP000823842"/>
    </source>
</evidence>
<organism evidence="1 2">
    <name type="scientific">Candidatus Blautia faecavium</name>
    <dbReference type="NCBI Taxonomy" id="2838487"/>
    <lineage>
        <taxon>Bacteria</taxon>
        <taxon>Bacillati</taxon>
        <taxon>Bacillota</taxon>
        <taxon>Clostridia</taxon>
        <taxon>Lachnospirales</taxon>
        <taxon>Lachnospiraceae</taxon>
        <taxon>Blautia</taxon>
    </lineage>
</organism>